<evidence type="ECO:0000313" key="1">
    <source>
        <dbReference type="EMBL" id="TRM10586.1"/>
    </source>
</evidence>
<dbReference type="Pfam" id="PF09844">
    <property type="entry name" value="DUF2071"/>
    <property type="match status" value="1"/>
</dbReference>
<organism evidence="1 2">
    <name type="scientific">Lentibacillus cibarius</name>
    <dbReference type="NCBI Taxonomy" id="2583219"/>
    <lineage>
        <taxon>Bacteria</taxon>
        <taxon>Bacillati</taxon>
        <taxon>Bacillota</taxon>
        <taxon>Bacilli</taxon>
        <taxon>Bacillales</taxon>
        <taxon>Bacillaceae</taxon>
        <taxon>Lentibacillus</taxon>
    </lineage>
</organism>
<dbReference type="AlphaFoldDB" id="A0A549YFC7"/>
<dbReference type="SUPFAM" id="SSF160104">
    <property type="entry name" value="Acetoacetate decarboxylase-like"/>
    <property type="match status" value="1"/>
</dbReference>
<evidence type="ECO:0000313" key="2">
    <source>
        <dbReference type="Proteomes" id="UP000319280"/>
    </source>
</evidence>
<keyword evidence="2" id="KW-1185">Reference proteome</keyword>
<sequence>MQLERQSGQLERQNHSSARHEHNSELCMCLALKHFPRWYSCVILIANWSFMTIPARRNRGGYTMKRPWIGVQYWENPIFMHWPVPYDMLRPLVPEPFQLDTFHGQAWISIVLFRSPRSHLRWGSGLFSLSSLSQVNVRTYIRFYEEPAVYFLTVYTNSKLSVLGARWLLSLPYQHAYFDGESRTSFRMKQTNGDSSGRFSAHVYPSSECFIPEKHTLAHWLTERYHFYTIKGKHIVKATISHMPWRLSEARYNIKQNNLLAFTPETRDPLVHVASSQTTYLYPPQVRGCQALAQF</sequence>
<proteinExistence type="predicted"/>
<gene>
    <name evidence="1" type="ORF">FH966_01980</name>
</gene>
<dbReference type="InterPro" id="IPR023375">
    <property type="entry name" value="ADC_dom_sf"/>
</dbReference>
<accession>A0A549YFC7</accession>
<dbReference type="PANTHER" id="PTHR39186">
    <property type="entry name" value="DUF2071 FAMILY PROTEIN"/>
    <property type="match status" value="1"/>
</dbReference>
<dbReference type="InterPro" id="IPR018644">
    <property type="entry name" value="DUF2071"/>
</dbReference>
<protein>
    <submittedName>
        <fullName evidence="1">DUF2071 domain-containing protein</fullName>
    </submittedName>
</protein>
<dbReference type="EMBL" id="VJMZ01000001">
    <property type="protein sequence ID" value="TRM10586.1"/>
    <property type="molecule type" value="Genomic_DNA"/>
</dbReference>
<dbReference type="PANTHER" id="PTHR39186:SF1">
    <property type="entry name" value="DUF2071 DOMAIN-CONTAINING PROTEIN"/>
    <property type="match status" value="1"/>
</dbReference>
<reference evidence="1 2" key="1">
    <citation type="submission" date="2019-07" db="EMBL/GenBank/DDBJ databases">
        <title>Genomic analysis of Lentibacillus sp. NKC851-2.</title>
        <authorList>
            <person name="Oh Y.J."/>
        </authorList>
    </citation>
    <scope>NUCLEOTIDE SEQUENCE [LARGE SCALE GENOMIC DNA]</scope>
    <source>
        <strain evidence="1 2">NKC851-2</strain>
    </source>
</reference>
<comment type="caution">
    <text evidence="1">The sequence shown here is derived from an EMBL/GenBank/DDBJ whole genome shotgun (WGS) entry which is preliminary data.</text>
</comment>
<dbReference type="Proteomes" id="UP000319280">
    <property type="component" value="Unassembled WGS sequence"/>
</dbReference>
<name>A0A549YFC7_9BACI</name>